<reference evidence="2" key="1">
    <citation type="submission" date="2015-04" db="UniProtKB">
        <authorList>
            <consortium name="EnsemblPlants"/>
        </authorList>
    </citation>
    <scope>IDENTIFICATION</scope>
</reference>
<protein>
    <submittedName>
        <fullName evidence="2">Uncharacterized protein</fullName>
    </submittedName>
</protein>
<reference evidence="2" key="2">
    <citation type="submission" date="2018-05" db="EMBL/GenBank/DDBJ databases">
        <title>OpunRS2 (Oryza punctata Reference Sequence Version 2).</title>
        <authorList>
            <person name="Zhang J."/>
            <person name="Kudrna D."/>
            <person name="Lee S."/>
            <person name="Talag J."/>
            <person name="Welchert J."/>
            <person name="Wing R.A."/>
        </authorList>
    </citation>
    <scope>NUCLEOTIDE SEQUENCE [LARGE SCALE GENOMIC DNA]</scope>
</reference>
<dbReference type="AlphaFoldDB" id="A0A0E0JKZ4"/>
<dbReference type="Proteomes" id="UP000026962">
    <property type="component" value="Chromosome 1"/>
</dbReference>
<dbReference type="HOGENOM" id="CLU_998843_0_0_1"/>
<dbReference type="EnsemblPlants" id="OPUNC01G22370.1">
    <property type="protein sequence ID" value="OPUNC01G22370.1"/>
    <property type="gene ID" value="OPUNC01G22370"/>
</dbReference>
<keyword evidence="3" id="KW-1185">Reference proteome</keyword>
<evidence type="ECO:0000313" key="3">
    <source>
        <dbReference type="Proteomes" id="UP000026962"/>
    </source>
</evidence>
<evidence type="ECO:0000256" key="1">
    <source>
        <dbReference type="SAM" id="MobiDB-lite"/>
    </source>
</evidence>
<sequence length="279" mass="29738">MASLCANCYCLHLHKSTRRRHQGSEESAIRTHGRIDWFQGVPERPVLLGSPVDEELPAVGAGAGDTEAAACGGCRRRDQAGPAAAGGGVEVDRAATCGRAVVVAVVVAAAAAGSHRGGVPQLRATPPDAGGTHELGRRRVVGGGAGGEASASRVEAVRRGRRERGGAEPYFPSPSSPLRKVMSSRGRGDSGACRWEDVTSRMQQGYEQDCFAAPWLSRQDLYSPAVAPLHDLRQKKPLGEWVEETRSSRAEDEQKVEKLNLTSQQIKQPSDSLVAIRIF</sequence>
<organism evidence="2">
    <name type="scientific">Oryza punctata</name>
    <name type="common">Red rice</name>
    <dbReference type="NCBI Taxonomy" id="4537"/>
    <lineage>
        <taxon>Eukaryota</taxon>
        <taxon>Viridiplantae</taxon>
        <taxon>Streptophyta</taxon>
        <taxon>Embryophyta</taxon>
        <taxon>Tracheophyta</taxon>
        <taxon>Spermatophyta</taxon>
        <taxon>Magnoliopsida</taxon>
        <taxon>Liliopsida</taxon>
        <taxon>Poales</taxon>
        <taxon>Poaceae</taxon>
        <taxon>BOP clade</taxon>
        <taxon>Oryzoideae</taxon>
        <taxon>Oryzeae</taxon>
        <taxon>Oryzinae</taxon>
        <taxon>Oryza</taxon>
    </lineage>
</organism>
<feature type="region of interest" description="Disordered" evidence="1">
    <location>
        <begin position="114"/>
        <end position="192"/>
    </location>
</feature>
<proteinExistence type="predicted"/>
<dbReference type="Gramene" id="OPUNC01G22370.1">
    <property type="protein sequence ID" value="OPUNC01G22370.1"/>
    <property type="gene ID" value="OPUNC01G22370"/>
</dbReference>
<evidence type="ECO:0000313" key="2">
    <source>
        <dbReference type="EnsemblPlants" id="OPUNC01G22370.1"/>
    </source>
</evidence>
<name>A0A0E0JKZ4_ORYPU</name>
<accession>A0A0E0JKZ4</accession>
<feature type="compositionally biased region" description="Basic and acidic residues" evidence="1">
    <location>
        <begin position="155"/>
        <end position="166"/>
    </location>
</feature>